<protein>
    <submittedName>
        <fullName evidence="7">ABC transporter permease</fullName>
    </submittedName>
</protein>
<evidence type="ECO:0000256" key="2">
    <source>
        <dbReference type="ARBA" id="ARBA00022692"/>
    </source>
</evidence>
<dbReference type="PANTHER" id="PTHR43376:SF1">
    <property type="entry name" value="OLIGOPEPTIDE TRANSPORT SYSTEM PERMEASE PROTEIN"/>
    <property type="match status" value="1"/>
</dbReference>
<feature type="transmembrane region" description="Helical" evidence="5">
    <location>
        <begin position="298"/>
        <end position="317"/>
    </location>
</feature>
<sequence length="337" mass="36647">MINSYYVQRTAQAIFTVFAVITITFVLIRQIPGGPTSYVRSQLAQQSGSVDMEQINTLVEAYTNVRPDEPLYVQYFNYITSVAQGDLGTSMYYSTPVSEIMAAAVPWTVFVMSVSLVLTFGIGISLGALTAYVEGSRFDVGLTLISIFLNSIPYYVLAIILVYALGYQLDWFPIGGLVGGDVTVGLNLGFIASAIYHAALPIASFVVTGFGIQALTMRGNSIRVLGEDYIRVARLRGIPPSEIALQYVGRNAILPMYTGMMISIGFMFGGSIIMEEIFAYPGVGYYMFRAISASDYPLMMGAFLIITIAVVLGIFVADLTYGKIDPRAGQGGNRESY</sequence>
<keyword evidence="8" id="KW-1185">Reference proteome</keyword>
<reference evidence="7 8" key="1">
    <citation type="submission" date="2018-10" db="EMBL/GenBank/DDBJ databases">
        <title>Natrarchaeobius chitinivorans gen. nov., sp. nov., and Natrarchaeobius haloalkaliphilus sp. nov., alkaliphilic, chitin-utilizing haloarchaea from hypersaline alkaline lakes.</title>
        <authorList>
            <person name="Sorokin D.Y."/>
            <person name="Elcheninov A.G."/>
            <person name="Kostrikina N.A."/>
            <person name="Bale N.J."/>
            <person name="Sinninghe Damste J.S."/>
            <person name="Khijniak T.V."/>
            <person name="Kublanov I.V."/>
            <person name="Toshchakov S.V."/>
        </authorList>
    </citation>
    <scope>NUCLEOTIDE SEQUENCE [LARGE SCALE GENOMIC DNA]</scope>
    <source>
        <strain evidence="7 8">AArcht4T</strain>
    </source>
</reference>
<evidence type="ECO:0000256" key="1">
    <source>
        <dbReference type="ARBA" id="ARBA00004141"/>
    </source>
</evidence>
<dbReference type="PANTHER" id="PTHR43376">
    <property type="entry name" value="OLIGOPEPTIDE TRANSPORT SYSTEM PERMEASE PROTEIN"/>
    <property type="match status" value="1"/>
</dbReference>
<evidence type="ECO:0000259" key="6">
    <source>
        <dbReference type="PROSITE" id="PS50928"/>
    </source>
</evidence>
<keyword evidence="3 5" id="KW-1133">Transmembrane helix</keyword>
<dbReference type="Pfam" id="PF00528">
    <property type="entry name" value="BPD_transp_1"/>
    <property type="match status" value="1"/>
</dbReference>
<dbReference type="Gene3D" id="1.10.3720.10">
    <property type="entry name" value="MetI-like"/>
    <property type="match status" value="1"/>
</dbReference>
<proteinExistence type="inferred from homology"/>
<keyword evidence="2 5" id="KW-0812">Transmembrane</keyword>
<evidence type="ECO:0000313" key="7">
    <source>
        <dbReference type="EMBL" id="RQG94160.1"/>
    </source>
</evidence>
<dbReference type="Proteomes" id="UP000282323">
    <property type="component" value="Unassembled WGS sequence"/>
</dbReference>
<dbReference type="SUPFAM" id="SSF161098">
    <property type="entry name" value="MetI-like"/>
    <property type="match status" value="1"/>
</dbReference>
<dbReference type="AlphaFoldDB" id="A0A3N6MCB3"/>
<feature type="transmembrane region" description="Helical" evidence="5">
    <location>
        <begin position="186"/>
        <end position="212"/>
    </location>
</feature>
<keyword evidence="4 5" id="KW-0472">Membrane</keyword>
<comment type="subcellular location">
    <subcellularLocation>
        <location evidence="5">Cell membrane</location>
        <topology evidence="5">Multi-pass membrane protein</topology>
    </subcellularLocation>
    <subcellularLocation>
        <location evidence="1">Membrane</location>
        <topology evidence="1">Multi-pass membrane protein</topology>
    </subcellularLocation>
</comment>
<comment type="similarity">
    <text evidence="5">Belongs to the binding-protein-dependent transport system permease family.</text>
</comment>
<feature type="transmembrane region" description="Helical" evidence="5">
    <location>
        <begin position="12"/>
        <end position="31"/>
    </location>
</feature>
<dbReference type="OrthoDB" id="44105at2157"/>
<name>A0A3N6MCB3_NATCH</name>
<organism evidence="7 8">
    <name type="scientific">Natrarchaeobius chitinivorans</name>
    <dbReference type="NCBI Taxonomy" id="1679083"/>
    <lineage>
        <taxon>Archaea</taxon>
        <taxon>Methanobacteriati</taxon>
        <taxon>Methanobacteriota</taxon>
        <taxon>Stenosarchaea group</taxon>
        <taxon>Halobacteria</taxon>
        <taxon>Halobacteriales</taxon>
        <taxon>Natrialbaceae</taxon>
        <taxon>Natrarchaeobius</taxon>
    </lineage>
</organism>
<dbReference type="EMBL" id="REGA01000010">
    <property type="protein sequence ID" value="RQG94160.1"/>
    <property type="molecule type" value="Genomic_DNA"/>
</dbReference>
<evidence type="ECO:0000256" key="3">
    <source>
        <dbReference type="ARBA" id="ARBA00022989"/>
    </source>
</evidence>
<comment type="caution">
    <text evidence="7">The sequence shown here is derived from an EMBL/GenBank/DDBJ whole genome shotgun (WGS) entry which is preliminary data.</text>
</comment>
<dbReference type="PROSITE" id="PS50928">
    <property type="entry name" value="ABC_TM1"/>
    <property type="match status" value="1"/>
</dbReference>
<feature type="transmembrane region" description="Helical" evidence="5">
    <location>
        <begin position="100"/>
        <end position="133"/>
    </location>
</feature>
<dbReference type="GO" id="GO:0055085">
    <property type="term" value="P:transmembrane transport"/>
    <property type="evidence" value="ECO:0007669"/>
    <property type="project" value="InterPro"/>
</dbReference>
<evidence type="ECO:0000313" key="8">
    <source>
        <dbReference type="Proteomes" id="UP000282323"/>
    </source>
</evidence>
<dbReference type="GO" id="GO:0005886">
    <property type="term" value="C:plasma membrane"/>
    <property type="evidence" value="ECO:0007669"/>
    <property type="project" value="UniProtKB-SubCell"/>
</dbReference>
<evidence type="ECO:0000256" key="4">
    <source>
        <dbReference type="ARBA" id="ARBA00023136"/>
    </source>
</evidence>
<dbReference type="RefSeq" id="WP_124195919.1">
    <property type="nucleotide sequence ID" value="NZ_REGA01000010.1"/>
</dbReference>
<gene>
    <name evidence="7" type="ORF">EA473_12335</name>
</gene>
<feature type="transmembrane region" description="Helical" evidence="5">
    <location>
        <begin position="256"/>
        <end position="278"/>
    </location>
</feature>
<accession>A0A3N6MCB3</accession>
<evidence type="ECO:0000256" key="5">
    <source>
        <dbReference type="RuleBase" id="RU363032"/>
    </source>
</evidence>
<dbReference type="InterPro" id="IPR000515">
    <property type="entry name" value="MetI-like"/>
</dbReference>
<feature type="transmembrane region" description="Helical" evidence="5">
    <location>
        <begin position="140"/>
        <end position="166"/>
    </location>
</feature>
<feature type="domain" description="ABC transmembrane type-1" evidence="6">
    <location>
        <begin position="105"/>
        <end position="317"/>
    </location>
</feature>
<keyword evidence="5" id="KW-0813">Transport</keyword>
<dbReference type="CDD" id="cd06261">
    <property type="entry name" value="TM_PBP2"/>
    <property type="match status" value="1"/>
</dbReference>
<dbReference type="InterPro" id="IPR035906">
    <property type="entry name" value="MetI-like_sf"/>
</dbReference>